<dbReference type="Gene3D" id="3.30.70.1070">
    <property type="entry name" value="Sporulation related repeat"/>
    <property type="match status" value="1"/>
</dbReference>
<dbReference type="RefSeq" id="WP_140592562.1">
    <property type="nucleotide sequence ID" value="NZ_VFWZ01000002.1"/>
</dbReference>
<evidence type="ECO:0000313" key="2">
    <source>
        <dbReference type="EMBL" id="TPN87923.1"/>
    </source>
</evidence>
<dbReference type="OrthoDB" id="653949at2"/>
<keyword evidence="3" id="KW-1185">Reference proteome</keyword>
<dbReference type="Proteomes" id="UP000315540">
    <property type="component" value="Unassembled WGS sequence"/>
</dbReference>
<dbReference type="Pfam" id="PF18174">
    <property type="entry name" value="HU-CCDC81_bac_1"/>
    <property type="match status" value="1"/>
</dbReference>
<name>A0A504JJX8_9FLAO</name>
<dbReference type="InterPro" id="IPR040495">
    <property type="entry name" value="HU-CCDC81_bac_1"/>
</dbReference>
<reference evidence="2 3" key="1">
    <citation type="submission" date="2019-06" db="EMBL/GenBank/DDBJ databases">
        <authorList>
            <person name="Meng X."/>
        </authorList>
    </citation>
    <scope>NUCLEOTIDE SEQUENCE [LARGE SCALE GENOMIC DNA]</scope>
    <source>
        <strain evidence="2 3">M625</strain>
    </source>
</reference>
<dbReference type="AlphaFoldDB" id="A0A504JJX8"/>
<accession>A0A504JJX8</accession>
<feature type="domain" description="SPOR" evidence="1">
    <location>
        <begin position="255"/>
        <end position="332"/>
    </location>
</feature>
<dbReference type="InterPro" id="IPR041268">
    <property type="entry name" value="HU-CCDC81_bac_2"/>
</dbReference>
<gene>
    <name evidence="2" type="ORF">FHK87_10140</name>
</gene>
<organism evidence="2 3">
    <name type="scientific">Aquimarina algicola</name>
    <dbReference type="NCBI Taxonomy" id="2589995"/>
    <lineage>
        <taxon>Bacteria</taxon>
        <taxon>Pseudomonadati</taxon>
        <taxon>Bacteroidota</taxon>
        <taxon>Flavobacteriia</taxon>
        <taxon>Flavobacteriales</taxon>
        <taxon>Flavobacteriaceae</taxon>
        <taxon>Aquimarina</taxon>
    </lineage>
</organism>
<dbReference type="EMBL" id="VFWZ01000002">
    <property type="protein sequence ID" value="TPN87923.1"/>
    <property type="molecule type" value="Genomic_DNA"/>
</dbReference>
<dbReference type="SUPFAM" id="SSF110997">
    <property type="entry name" value="Sporulation related repeat"/>
    <property type="match status" value="1"/>
</dbReference>
<evidence type="ECO:0000259" key="1">
    <source>
        <dbReference type="PROSITE" id="PS51724"/>
    </source>
</evidence>
<dbReference type="Pfam" id="PF18175">
    <property type="entry name" value="HU-CCDC81_bac_2"/>
    <property type="match status" value="1"/>
</dbReference>
<sequence>MNTIDKYISELLYRYECVILPGFGAFLTKRQPATIQENTNAFFPPQKLISFNSQLQNNDGLLANYVSSVENISYTDAVAKLQRYVLSLREKLAKGNRVELNKIGVFFTSVEDTLQFEPSIEVNYLTEAFGLHSFATPAIHREVKVDREVYREEVETIEETTPIHFTPERRNERPYLKYAAVAAVVFGIGGFLGLKQVSNNTISHNNKEWKKANVEIENRIQEATFEISNPLPAINLTINKENNAEESLATNIENEASSRTFYIIAGAFRVSANARKKVQQLKSLGFNAQLIGVNKYGLHQVVYESYQNRLQALTALQDIKKNQNPKAWLFVRDNN</sequence>
<proteinExistence type="predicted"/>
<dbReference type="InterPro" id="IPR007730">
    <property type="entry name" value="SPOR-like_dom"/>
</dbReference>
<dbReference type="InterPro" id="IPR036680">
    <property type="entry name" value="SPOR-like_sf"/>
</dbReference>
<dbReference type="PROSITE" id="PS51724">
    <property type="entry name" value="SPOR"/>
    <property type="match status" value="1"/>
</dbReference>
<evidence type="ECO:0000313" key="3">
    <source>
        <dbReference type="Proteomes" id="UP000315540"/>
    </source>
</evidence>
<dbReference type="Pfam" id="PF05036">
    <property type="entry name" value="SPOR"/>
    <property type="match status" value="1"/>
</dbReference>
<dbReference type="GO" id="GO:0042834">
    <property type="term" value="F:peptidoglycan binding"/>
    <property type="evidence" value="ECO:0007669"/>
    <property type="project" value="InterPro"/>
</dbReference>
<protein>
    <submittedName>
        <fullName evidence="2">SPOR domain-containing protein</fullName>
    </submittedName>
</protein>
<comment type="caution">
    <text evidence="2">The sequence shown here is derived from an EMBL/GenBank/DDBJ whole genome shotgun (WGS) entry which is preliminary data.</text>
</comment>